<name>A0A482YHQ5_9EURY</name>
<accession>A0A482YHQ5</accession>
<evidence type="ECO:0000313" key="1">
    <source>
        <dbReference type="EMBL" id="RZV12569.1"/>
    </source>
</evidence>
<comment type="caution">
    <text evidence="1">The sequence shown here is derived from an EMBL/GenBank/DDBJ whole genome shotgun (WGS) entry which is preliminary data.</text>
</comment>
<dbReference type="InterPro" id="IPR013783">
    <property type="entry name" value="Ig-like_fold"/>
</dbReference>
<organism evidence="1 2">
    <name type="scientific">Natrinema hispanicum</name>
    <dbReference type="NCBI Taxonomy" id="392421"/>
    <lineage>
        <taxon>Archaea</taxon>
        <taxon>Methanobacteriati</taxon>
        <taxon>Methanobacteriota</taxon>
        <taxon>Stenosarchaea group</taxon>
        <taxon>Halobacteria</taxon>
        <taxon>Halobacteriales</taxon>
        <taxon>Natrialbaceae</taxon>
        <taxon>Natrinema</taxon>
    </lineage>
</organism>
<evidence type="ECO:0000313" key="2">
    <source>
        <dbReference type="Proteomes" id="UP000291097"/>
    </source>
</evidence>
<dbReference type="Proteomes" id="UP000291097">
    <property type="component" value="Unassembled WGS sequence"/>
</dbReference>
<gene>
    <name evidence="1" type="ORF">BDK88_0110</name>
</gene>
<sequence length="1687" mass="184385">MSGGNLRAAFAVLAAILLVTTPVTGAVSFDERGSSGNAISSLNTDSTQLQLQSSDGTNAQILNFNQKSGDFKSGDRVTAEVEVRNTGDSTHTFFIGYSVKGPDGNWYDNSKQTGKSVTLDPNEREWISLSWTVEEDAPTGEYDAASSVWAETDRDNLQTRLDSETQENAFEVVKPTEIDAQISDFNVESGEYREGESVDAMATVENTGNTKHTFFVGYSAIGPNGEYYDNSERTGRTVTLDSGEQKSVSLEWTVEDGAPAGDYDARTSVWEERDRDNIQTRLDDSRQDNTFEVVEPTQIDAQIVDFDVESSEFTRGETIDATAVIENTGNTKHTFFIGYSAIGPNGEYYDNSERTGRTVTLDSGEQKSVSLEWTVEDGAPAGDYDARTSVWEESDRDNIQTRLDDSRQDNTFEVVEPAQIDAQIVDFDVESSEFTRGETIDATAVIENTGNTKHTFFVGYSAIGPDGSYYDNSGESGQVVTLASGEQRSVTLDWRIESDAQSGDYDVRTSVWEESDRDNIQTRLDDSRRDNAFEVVEPAQIDAQIADFDVESGEFKQGETIDATAVIENTGNTRHTFFVGYSAIGPDSDSYNNDDVTGRTITLNPGEQSTVSLEWTVENGASAGEYDVRTSIWKESDRDNLQIRLDDLRRKDSFSVATPRPSVAVDVQRLPDGEYAIGDTVETTVSLRNTGDSETMYRVKYRLVDSEGRTAETSNSQEVTLRSAEEEWLTLSKTVPTDAVSGEVDVKVVVTAEHNGRQETVGRLTESGAFTIAAADVGVRTVGFASESVTAGERATGKISLVNPTKTDQRYGVSVVLLGPNGGEYPVPVEDNGTVAVEANGEGTTSLAWSVRDGLPTGTYDARVTVRPTDEPQTETEQLTQIEQSEVITVETVFENRASIKTVSVNNELVVPQEAVRATVEVANTGTERRTFTVTTGLRDPDGVVESARKMSQAITLLPGDTRTLHPQFGLSDDAPDGSYDIVVTVTEAGDEIVTNTSEDALNVFSRNYADITVESIYTDVHAQPGETVSASVGVSVGELDDAIAVGYALRGPNGDMITPADNQRRISPDEFGFQQIEFEIPINQEYVSGQYDIVVTAEPTNADNDTTAFAQITETNTFKVDATESGSITLSPTTDFSASVEIRRDGEPIDRDYLYNGEELTFENLAPGRYTVKFQTVEIGGGSTVTRTVKISDGEDRTVELSFDRAALRGTVEIDGRQLKYANIEISGQNASTGADGSFEFGPQISTGYHTLLVRYEGRIIHRQLVELEPGQTSVDVDIEYVDPVAGDEFDGEEYLLGAACGDLCYGEDGNGHANAEYMLGWFIGSFSPVADARDGLVAAGRGDAVGVGTSVIGLAPYYGDSLAFSSRLGKFVDDATPRQLYRFREIVRQSNIKGKEKLLNKLYKNSDTRNVLNNEFGVSSSVTKKIDSPRMMRTAAGDLRRGDFDDETIARFIESNYHKPNKVEEFAESSKYYSKAAGGSPGDIDKVNIEKNSDMLEAVWLNRIRQAENAKVAGKWDHDDLEPGTNYVTSNVFLERGDDTVGELDVVAFRVSEDGEVTVTKAWEAGVGKIESKRDPVEERDQLETALMNAEKSDVRRTHSYLDAAAFSRQSTEAKYGGYVGLTDKYDHNLASKATPEPSSPVYHFTEFNDMNRDLNLEIKGNVHDTVNSIRMSSAPVKGEVMGDA</sequence>
<reference evidence="1 2" key="1">
    <citation type="submission" date="2019-02" db="EMBL/GenBank/DDBJ databases">
        <title>Genomic Encyclopedia of Archaeal and Bacterial Type Strains, Phase II (KMG-II): from individual species to whole genera.</title>
        <authorList>
            <person name="Goeker M."/>
        </authorList>
    </citation>
    <scope>NUCLEOTIDE SEQUENCE [LARGE SCALE GENOMIC DNA]</scope>
    <source>
        <strain evidence="1 2">DSM 18328</strain>
    </source>
</reference>
<protein>
    <submittedName>
        <fullName evidence="1">Putative membrane protein</fullName>
    </submittedName>
</protein>
<dbReference type="CDD" id="cd20742">
    <property type="entry name" value="FIX_vWA-like"/>
    <property type="match status" value="1"/>
</dbReference>
<dbReference type="EMBL" id="SHMP01000002">
    <property type="protein sequence ID" value="RZV12569.1"/>
    <property type="molecule type" value="Genomic_DNA"/>
</dbReference>
<dbReference type="Gene3D" id="2.60.40.10">
    <property type="entry name" value="Immunoglobulins"/>
    <property type="match status" value="7"/>
</dbReference>
<proteinExistence type="predicted"/>